<proteinExistence type="predicted"/>
<accession>A0A0L8H689</accession>
<sequence>MGYLILCWGGSLACCMNVEHIRFLAPKPLILSTVLTLISRATFQIVIWHQICSNFAVFT</sequence>
<protein>
    <submittedName>
        <fullName evidence="1">Uncharacterized protein</fullName>
    </submittedName>
</protein>
<evidence type="ECO:0000313" key="1">
    <source>
        <dbReference type="EMBL" id="KOF84806.1"/>
    </source>
</evidence>
<dbReference type="EMBL" id="KQ419029">
    <property type="protein sequence ID" value="KOF84806.1"/>
    <property type="molecule type" value="Genomic_DNA"/>
</dbReference>
<dbReference type="AlphaFoldDB" id="A0A0L8H689"/>
<name>A0A0L8H689_OCTBM</name>
<organism evidence="1">
    <name type="scientific">Octopus bimaculoides</name>
    <name type="common">California two-spotted octopus</name>
    <dbReference type="NCBI Taxonomy" id="37653"/>
    <lineage>
        <taxon>Eukaryota</taxon>
        <taxon>Metazoa</taxon>
        <taxon>Spiralia</taxon>
        <taxon>Lophotrochozoa</taxon>
        <taxon>Mollusca</taxon>
        <taxon>Cephalopoda</taxon>
        <taxon>Coleoidea</taxon>
        <taxon>Octopodiformes</taxon>
        <taxon>Octopoda</taxon>
        <taxon>Incirrata</taxon>
        <taxon>Octopodidae</taxon>
        <taxon>Octopus</taxon>
    </lineage>
</organism>
<reference evidence="1" key="1">
    <citation type="submission" date="2015-07" db="EMBL/GenBank/DDBJ databases">
        <title>MeaNS - Measles Nucleotide Surveillance Program.</title>
        <authorList>
            <person name="Tran T."/>
            <person name="Druce J."/>
        </authorList>
    </citation>
    <scope>NUCLEOTIDE SEQUENCE</scope>
    <source>
        <strain evidence="1">UCB-OBI-ISO-001</strain>
        <tissue evidence="1">Gonad</tissue>
    </source>
</reference>
<gene>
    <name evidence="1" type="ORF">OCBIM_22021318mg</name>
</gene>